<evidence type="ECO:0000313" key="2">
    <source>
        <dbReference type="Proteomes" id="UP001627408"/>
    </source>
</evidence>
<keyword evidence="2" id="KW-1185">Reference proteome</keyword>
<protein>
    <submittedName>
        <fullName evidence="1">Uncharacterized protein</fullName>
    </submittedName>
</protein>
<name>A0ABW8UXG5_9RHOB</name>
<dbReference type="EMBL" id="JBHDIY010000002">
    <property type="protein sequence ID" value="MFL4471741.1"/>
    <property type="molecule type" value="Genomic_DNA"/>
</dbReference>
<proteinExistence type="predicted"/>
<organism evidence="1 2">
    <name type="scientific">Tateyamaria armeniaca</name>
    <dbReference type="NCBI Taxonomy" id="2518930"/>
    <lineage>
        <taxon>Bacteria</taxon>
        <taxon>Pseudomonadati</taxon>
        <taxon>Pseudomonadota</taxon>
        <taxon>Alphaproteobacteria</taxon>
        <taxon>Rhodobacterales</taxon>
        <taxon>Roseobacteraceae</taxon>
        <taxon>Tateyamaria</taxon>
    </lineage>
</organism>
<evidence type="ECO:0000313" key="1">
    <source>
        <dbReference type="EMBL" id="MFL4471741.1"/>
    </source>
</evidence>
<dbReference type="RefSeq" id="WP_407593600.1">
    <property type="nucleotide sequence ID" value="NZ_JBHDIY010000002.1"/>
</dbReference>
<reference evidence="1 2" key="1">
    <citation type="submission" date="2024-08" db="EMBL/GenBank/DDBJ databases">
        <title>Tateyamaria sp. nov., isolated from marine algae.</title>
        <authorList>
            <person name="Choi B.J."/>
            <person name="Kim J.M."/>
            <person name="Lee J.K."/>
            <person name="Choi D.G."/>
            <person name="Bayburt H."/>
            <person name="Baek J.H."/>
            <person name="Han D.M."/>
            <person name="Jeon C.O."/>
        </authorList>
    </citation>
    <scope>NUCLEOTIDE SEQUENCE [LARGE SCALE GENOMIC DNA]</scope>
    <source>
        <strain evidence="1 2">KMU-156</strain>
    </source>
</reference>
<dbReference type="Proteomes" id="UP001627408">
    <property type="component" value="Unassembled WGS sequence"/>
</dbReference>
<comment type="caution">
    <text evidence="1">The sequence shown here is derived from an EMBL/GenBank/DDBJ whole genome shotgun (WGS) entry which is preliminary data.</text>
</comment>
<accession>A0ABW8UXG5</accession>
<gene>
    <name evidence="1" type="ORF">ACERZ8_18350</name>
</gene>
<sequence length="60" mass="6659">MTTRQCFAHALGILIGADAIRAYDVDEALKAMMGDAFSAAFEKERTGMEFLRFAFFYLGA</sequence>